<feature type="binding site" evidence="13">
    <location>
        <begin position="301"/>
        <end position="303"/>
    </location>
    <ligand>
        <name>4-CDP-2-C-methyl-D-erythritol 2-phosphate</name>
        <dbReference type="ChEBI" id="CHEBI:57919"/>
    </ligand>
</feature>
<dbReference type="PROSITE" id="PS01350">
    <property type="entry name" value="ISPF"/>
    <property type="match status" value="1"/>
</dbReference>
<evidence type="ECO:0000256" key="14">
    <source>
        <dbReference type="HAMAP-Rule" id="MF_00108"/>
    </source>
</evidence>
<evidence type="ECO:0000256" key="5">
    <source>
        <dbReference type="ARBA" id="ARBA00008480"/>
    </source>
</evidence>
<dbReference type="NCBIfam" id="TIGR00151">
    <property type="entry name" value="ispF"/>
    <property type="match status" value="1"/>
</dbReference>
<name>A0A7W9JJQ3_9MICC</name>
<feature type="binding site" evidence="13">
    <location>
        <position position="433"/>
    </location>
    <ligand>
        <name>4-CDP-2-C-methyl-D-erythritol 2-phosphate</name>
        <dbReference type="ChEBI" id="CHEBI:57919"/>
    </ligand>
</feature>
<feature type="site" description="Transition state stabilizer" evidence="13">
    <location>
        <position position="427"/>
    </location>
</feature>
<dbReference type="EC" id="2.7.7.60" evidence="14"/>
<dbReference type="RefSeq" id="WP_184172338.1">
    <property type="nucleotide sequence ID" value="NZ_JACHMW010000001.1"/>
</dbReference>
<feature type="domain" description="2-C-methyl-D-erythritol 2,4-cyclodiphosphate synthase" evidence="16">
    <location>
        <begin position="295"/>
        <end position="448"/>
    </location>
</feature>
<evidence type="ECO:0000256" key="9">
    <source>
        <dbReference type="ARBA" id="ARBA00022723"/>
    </source>
</evidence>
<evidence type="ECO:0000259" key="16">
    <source>
        <dbReference type="Pfam" id="PF02542"/>
    </source>
</evidence>
<evidence type="ECO:0000313" key="17">
    <source>
        <dbReference type="EMBL" id="MBB5848993.1"/>
    </source>
</evidence>
<dbReference type="InterPro" id="IPR018294">
    <property type="entry name" value="ISPD_synthase_CS"/>
</dbReference>
<dbReference type="SUPFAM" id="SSF69765">
    <property type="entry name" value="IpsF-like"/>
    <property type="match status" value="1"/>
</dbReference>
<comment type="subunit">
    <text evidence="13">Homotrimer.</text>
</comment>
<dbReference type="GO" id="GO:0016114">
    <property type="term" value="P:terpenoid biosynthetic process"/>
    <property type="evidence" value="ECO:0007669"/>
    <property type="project" value="InterPro"/>
</dbReference>
<dbReference type="GO" id="GO:0019288">
    <property type="term" value="P:isopentenyl diphosphate biosynthetic process, methylerythritol 4-phosphate pathway"/>
    <property type="evidence" value="ECO:0007669"/>
    <property type="project" value="UniProtKB-UniRule"/>
</dbReference>
<evidence type="ECO:0000256" key="15">
    <source>
        <dbReference type="SAM" id="MobiDB-lite"/>
    </source>
</evidence>
<dbReference type="Pfam" id="PF02542">
    <property type="entry name" value="YgbB"/>
    <property type="match status" value="1"/>
</dbReference>
<comment type="pathway">
    <text evidence="3 13">Isoprenoid biosynthesis; isopentenyl diphosphate biosynthesis via DXP pathway; isopentenyl diphosphate from 1-deoxy-D-xylulose 5-phosphate: step 4/6.</text>
</comment>
<dbReference type="InterPro" id="IPR029044">
    <property type="entry name" value="Nucleotide-diphossugar_trans"/>
</dbReference>
<dbReference type="SUPFAM" id="SSF53448">
    <property type="entry name" value="Nucleotide-diphospho-sugar transferases"/>
    <property type="match status" value="1"/>
</dbReference>
<evidence type="ECO:0000256" key="10">
    <source>
        <dbReference type="ARBA" id="ARBA00023229"/>
    </source>
</evidence>
<comment type="similarity">
    <text evidence="5 13">Belongs to the IspF family.</text>
</comment>
<dbReference type="HAMAP" id="MF_00107">
    <property type="entry name" value="IspF"/>
    <property type="match status" value="1"/>
</dbReference>
<feature type="region of interest" description="Disordered" evidence="15">
    <location>
        <begin position="255"/>
        <end position="295"/>
    </location>
</feature>
<evidence type="ECO:0000313" key="18">
    <source>
        <dbReference type="Proteomes" id="UP000567246"/>
    </source>
</evidence>
<dbReference type="Gene3D" id="3.90.550.10">
    <property type="entry name" value="Spore Coat Polysaccharide Biosynthesis Protein SpsA, Chain A"/>
    <property type="match status" value="1"/>
</dbReference>
<dbReference type="PANTHER" id="PTHR43181">
    <property type="entry name" value="2-C-METHYL-D-ERYTHRITOL 2,4-CYCLODIPHOSPHATE SYNTHASE, CHLOROPLASTIC"/>
    <property type="match status" value="1"/>
</dbReference>
<dbReference type="Gene3D" id="3.30.1330.50">
    <property type="entry name" value="2-C-methyl-D-erythritol 2,4-cyclodiphosphate synthase"/>
    <property type="match status" value="1"/>
</dbReference>
<evidence type="ECO:0000256" key="6">
    <source>
        <dbReference type="ARBA" id="ARBA00009789"/>
    </source>
</evidence>
<keyword evidence="10 13" id="KW-0414">Isoprene biosynthesis</keyword>
<evidence type="ECO:0000256" key="13">
    <source>
        <dbReference type="HAMAP-Rule" id="MF_00107"/>
    </source>
</evidence>
<comment type="caution">
    <text evidence="13">Lacks conserved residue(s) required for the propagation of feature annotation.</text>
</comment>
<dbReference type="UniPathway" id="UPA00056">
    <property type="reaction ID" value="UER00093"/>
</dbReference>
<dbReference type="InterPro" id="IPR003526">
    <property type="entry name" value="MECDP_synthase"/>
</dbReference>
<dbReference type="GO" id="GO:0050518">
    <property type="term" value="F:2-C-methyl-D-erythritol 4-phosphate cytidylyltransferase activity"/>
    <property type="evidence" value="ECO:0007669"/>
    <property type="project" value="UniProtKB-UniRule"/>
</dbReference>
<dbReference type="CDD" id="cd00554">
    <property type="entry name" value="MECDP_synthase"/>
    <property type="match status" value="1"/>
</dbReference>
<dbReference type="InterPro" id="IPR020555">
    <property type="entry name" value="MECDP_synthase_CS"/>
</dbReference>
<evidence type="ECO:0000256" key="3">
    <source>
        <dbReference type="ARBA" id="ARBA00004709"/>
    </source>
</evidence>
<keyword evidence="12" id="KW-0511">Multifunctional enzyme</keyword>
<keyword evidence="9 13" id="KW-0479">Metal-binding</keyword>
<feature type="binding site" evidence="13">
    <location>
        <begin position="352"/>
        <end position="354"/>
    </location>
    <ligand>
        <name>4-CDP-2-C-methyl-D-erythritol 2-phosphate</name>
        <dbReference type="ChEBI" id="CHEBI:57919"/>
    </ligand>
</feature>
<organism evidence="17 18">
    <name type="scientific">Micrococcus endophyticus</name>
    <dbReference type="NCBI Taxonomy" id="455343"/>
    <lineage>
        <taxon>Bacteria</taxon>
        <taxon>Bacillati</taxon>
        <taxon>Actinomycetota</taxon>
        <taxon>Actinomycetes</taxon>
        <taxon>Micrococcales</taxon>
        <taxon>Micrococcaceae</taxon>
        <taxon>Micrococcus</taxon>
    </lineage>
</organism>
<dbReference type="EC" id="4.6.1.12" evidence="13"/>
<dbReference type="GO" id="GO:0008685">
    <property type="term" value="F:2-C-methyl-D-erythritol 2,4-cyclodiphosphate synthase activity"/>
    <property type="evidence" value="ECO:0007669"/>
    <property type="project" value="UniProtKB-UniRule"/>
</dbReference>
<evidence type="ECO:0000256" key="4">
    <source>
        <dbReference type="ARBA" id="ARBA00004787"/>
    </source>
</evidence>
<keyword evidence="7 14" id="KW-0808">Transferase</keyword>
<feature type="binding site" evidence="13">
    <location>
        <position position="301"/>
    </location>
    <ligand>
        <name>a divalent metal cation</name>
        <dbReference type="ChEBI" id="CHEBI:60240"/>
    </ligand>
</feature>
<accession>A0A7W9JJQ3</accession>
<comment type="similarity">
    <text evidence="6 14">Belongs to the IspD/TarI cytidylyltransferase family. IspD subfamily.</text>
</comment>
<comment type="catalytic activity">
    <reaction evidence="1 13">
        <text>4-CDP-2-C-methyl-D-erythritol 2-phosphate = 2-C-methyl-D-erythritol 2,4-cyclic diphosphate + CMP</text>
        <dbReference type="Rhea" id="RHEA:23864"/>
        <dbReference type="ChEBI" id="CHEBI:57919"/>
        <dbReference type="ChEBI" id="CHEBI:58483"/>
        <dbReference type="ChEBI" id="CHEBI:60377"/>
        <dbReference type="EC" id="4.6.1.12"/>
    </reaction>
</comment>
<protein>
    <recommendedName>
        <fullName evidence="13 14">Multifunctional fusion protein</fullName>
    </recommendedName>
    <domain>
        <recommendedName>
            <fullName evidence="13">2-C-methyl-D-erythritol 2,4-cyclodiphosphate synthase</fullName>
            <shortName evidence="13">MECDP-synthase</shortName>
            <shortName evidence="13">MECPP-synthase</shortName>
            <shortName evidence="13">MECPS</shortName>
            <ecNumber evidence="13">4.6.1.12</ecNumber>
        </recommendedName>
    </domain>
    <domain>
        <recommendedName>
            <fullName evidence="14">2-C-methyl-D-erythritol 4-phosphate cytidylyltransferase</fullName>
            <ecNumber evidence="14">2.7.7.60</ecNumber>
        </recommendedName>
        <alternativeName>
            <fullName evidence="14">4-diphosphocytidyl-2C-methyl-D-erythritol synthase</fullName>
        </alternativeName>
        <alternativeName>
            <fullName evidence="14">MEP cytidylyltransferase</fullName>
            <shortName evidence="14">MCT</shortName>
        </alternativeName>
    </domain>
</protein>
<dbReference type="GO" id="GO:0046872">
    <property type="term" value="F:metal ion binding"/>
    <property type="evidence" value="ECO:0007669"/>
    <property type="project" value="UniProtKB-KW"/>
</dbReference>
<feature type="site" description="Transition state stabilizer" evidence="14">
    <location>
        <position position="22"/>
    </location>
</feature>
<feature type="binding site" evidence="13">
    <location>
        <position position="436"/>
    </location>
    <ligand>
        <name>4-CDP-2-C-methyl-D-erythritol 2-phosphate</name>
        <dbReference type="ChEBI" id="CHEBI:57919"/>
    </ligand>
</feature>
<dbReference type="PROSITE" id="PS01295">
    <property type="entry name" value="ISPD"/>
    <property type="match status" value="1"/>
</dbReference>
<evidence type="ECO:0000256" key="7">
    <source>
        <dbReference type="ARBA" id="ARBA00022679"/>
    </source>
</evidence>
<feature type="binding site" evidence="13">
    <location>
        <position position="303"/>
    </location>
    <ligand>
        <name>a divalent metal cation</name>
        <dbReference type="ChEBI" id="CHEBI:60240"/>
    </ligand>
</feature>
<comment type="cofactor">
    <cofactor evidence="13">
        <name>a divalent metal cation</name>
        <dbReference type="ChEBI" id="CHEBI:60240"/>
    </cofactor>
    <text evidence="13">Binds 1 divalent metal cation per subunit.</text>
</comment>
<comment type="caution">
    <text evidence="17">The sequence shown here is derived from an EMBL/GenBank/DDBJ whole genome shotgun (WGS) entry which is preliminary data.</text>
</comment>
<dbReference type="AlphaFoldDB" id="A0A7W9JJQ3"/>
<comment type="function">
    <text evidence="13">Involved in the biosynthesis of isopentenyl diphosphate (IPP) and dimethylallyl diphosphate (DMAPP), two major building blocks of isoprenoid compounds. Catalyzes the conversion of 4-diphosphocytidyl-2-C-methyl-D-erythritol 2-phosphate (CDP-ME2P) to 2-C-methyl-D-erythritol 2,4-cyclodiphosphate (ME-CPP) with a corresponding release of cytidine 5-monophosphate (CMP).</text>
</comment>
<evidence type="ECO:0000256" key="8">
    <source>
        <dbReference type="ARBA" id="ARBA00022695"/>
    </source>
</evidence>
<keyword evidence="11 13" id="KW-0456">Lyase</keyword>
<keyword evidence="8 14" id="KW-0548">Nucleotidyltransferase</keyword>
<dbReference type="Pfam" id="PF01128">
    <property type="entry name" value="IspD"/>
    <property type="match status" value="1"/>
</dbReference>
<dbReference type="Proteomes" id="UP000567246">
    <property type="component" value="Unassembled WGS sequence"/>
</dbReference>
<comment type="function">
    <text evidence="14">Catalyzes the formation of 4-diphosphocytidyl-2-C-methyl-D-erythritol from CTP and 2-C-methyl-D-erythritol 4-phosphate (MEP).</text>
</comment>
<dbReference type="EMBL" id="JACHMW010000001">
    <property type="protein sequence ID" value="MBB5848993.1"/>
    <property type="molecule type" value="Genomic_DNA"/>
</dbReference>
<feature type="compositionally biased region" description="Low complexity" evidence="15">
    <location>
        <begin position="269"/>
        <end position="294"/>
    </location>
</feature>
<dbReference type="InterPro" id="IPR036571">
    <property type="entry name" value="MECDP_synthase_sf"/>
</dbReference>
<comment type="pathway">
    <text evidence="4 14">Isoprenoid biosynthesis; isopentenyl diphosphate biosynthesis via DXP pathway; isopentenyl diphosphate from 1-deoxy-D-xylulose 5-phosphate: step 2/6.</text>
</comment>
<dbReference type="HAMAP" id="MF_00108">
    <property type="entry name" value="IspD"/>
    <property type="match status" value="1"/>
</dbReference>
<evidence type="ECO:0000256" key="12">
    <source>
        <dbReference type="ARBA" id="ARBA00023268"/>
    </source>
</evidence>
<feature type="site" description="Positions MEP for the nucleophilic attack" evidence="14">
    <location>
        <position position="236"/>
    </location>
</feature>
<feature type="site" description="Transition state stabilizer" evidence="14">
    <location>
        <position position="15"/>
    </location>
</feature>
<reference evidence="17 18" key="1">
    <citation type="submission" date="2020-08" db="EMBL/GenBank/DDBJ databases">
        <title>Sequencing the genomes of 1000 actinobacteria strains.</title>
        <authorList>
            <person name="Klenk H.-P."/>
        </authorList>
    </citation>
    <scope>NUCLEOTIDE SEQUENCE [LARGE SCALE GENOMIC DNA]</scope>
    <source>
        <strain evidence="17 18">DSM 17945</strain>
    </source>
</reference>
<proteinExistence type="inferred from homology"/>
<evidence type="ECO:0000256" key="11">
    <source>
        <dbReference type="ARBA" id="ARBA00023239"/>
    </source>
</evidence>
<dbReference type="InterPro" id="IPR034683">
    <property type="entry name" value="IspD/TarI"/>
</dbReference>
<feature type="site" description="Positions MEP for the nucleophilic attack" evidence="14">
    <location>
        <position position="176"/>
    </location>
</feature>
<dbReference type="PANTHER" id="PTHR43181:SF1">
    <property type="entry name" value="2-C-METHYL-D-ERYTHRITOL 2,4-CYCLODIPHOSPHATE SYNTHASE, CHLOROPLASTIC"/>
    <property type="match status" value="1"/>
</dbReference>
<keyword evidence="18" id="KW-1185">Reference proteome</keyword>
<dbReference type="InterPro" id="IPR001228">
    <property type="entry name" value="IspD"/>
</dbReference>
<evidence type="ECO:0000256" key="2">
    <source>
        <dbReference type="ARBA" id="ARBA00001282"/>
    </source>
</evidence>
<dbReference type="FunFam" id="3.30.1330.50:FF:000003">
    <property type="entry name" value="2-C-methyl-D-erythritol 2,4-cyclodiphosphate synthase"/>
    <property type="match status" value="1"/>
</dbReference>
<sequence>MPTALVIAAAGAGTRLGAGMPKALVPLADGRALLRHCLDSVAAARAAGAAVDAVVVLAPPAEEDAARVAAEVDAGPGLGAPVACVPGGAERADSVRAGLAAAADALDALGPATGPRRVLVHDAARALTPPAVFAAVEAALDAGAVAVVPGIALTDTVKQVAPGPGGAEVVTATPPRAALRAVQTPQGFDLDALLAAHEAVRADPALDAAALTDDAMVMEAAGHPVAVVAGDAAAFKVTAPADLELARLELARRADAPTPEEDPAMDQSGSAPGPAPEADAATAPAGPRPGAALPRVGVGTDVHRWAPEDAPRPLWLGGVHWPGERGVAATSDGDVAAHAACNALLSAAGLGDLGAVFGVDRPEMADASGTAMLAEVLRLLTEAGLAVGNVAVQVVAPRPKVGTRRAEMEAALSAALGGAPVSVSAATTDRLGFIGRGEGLVGIATALVAPAA</sequence>
<feature type="binding site" evidence="13">
    <location>
        <position position="338"/>
    </location>
    <ligand>
        <name>a divalent metal cation</name>
        <dbReference type="ChEBI" id="CHEBI:60240"/>
    </ligand>
</feature>
<comment type="catalytic activity">
    <reaction evidence="2 14">
        <text>2-C-methyl-D-erythritol 4-phosphate + CTP + H(+) = 4-CDP-2-C-methyl-D-erythritol + diphosphate</text>
        <dbReference type="Rhea" id="RHEA:13429"/>
        <dbReference type="ChEBI" id="CHEBI:15378"/>
        <dbReference type="ChEBI" id="CHEBI:33019"/>
        <dbReference type="ChEBI" id="CHEBI:37563"/>
        <dbReference type="ChEBI" id="CHEBI:57823"/>
        <dbReference type="ChEBI" id="CHEBI:58262"/>
        <dbReference type="EC" id="2.7.7.60"/>
    </reaction>
</comment>
<gene>
    <name evidence="13" type="primary">ispF</name>
    <name evidence="14" type="synonym">ispD</name>
    <name evidence="17" type="ORF">HDA33_001557</name>
</gene>
<evidence type="ECO:0000256" key="1">
    <source>
        <dbReference type="ARBA" id="ARBA00000200"/>
    </source>
</evidence>